<protein>
    <submittedName>
        <fullName evidence="1">Uncharacterized protein</fullName>
    </submittedName>
</protein>
<sequence length="73" mass="8245">MADVLESGGGPGAVRVASVDWQKRCMALEMQLLRFRLQAGKIRELLAEKELELRVIESDQRAESAEKQVLVKY</sequence>
<keyword evidence="2" id="KW-1185">Reference proteome</keyword>
<organism evidence="1 2">
    <name type="scientific">Chaenocephalus aceratus</name>
    <name type="common">Blackfin icefish</name>
    <name type="synonym">Chaenichthys aceratus</name>
    <dbReference type="NCBI Taxonomy" id="36190"/>
    <lineage>
        <taxon>Eukaryota</taxon>
        <taxon>Metazoa</taxon>
        <taxon>Chordata</taxon>
        <taxon>Craniata</taxon>
        <taxon>Vertebrata</taxon>
        <taxon>Euteleostomi</taxon>
        <taxon>Actinopterygii</taxon>
        <taxon>Neopterygii</taxon>
        <taxon>Teleostei</taxon>
        <taxon>Neoteleostei</taxon>
        <taxon>Acanthomorphata</taxon>
        <taxon>Eupercaria</taxon>
        <taxon>Perciformes</taxon>
        <taxon>Notothenioidei</taxon>
        <taxon>Channichthyidae</taxon>
        <taxon>Chaenocephalus</taxon>
    </lineage>
</organism>
<comment type="caution">
    <text evidence="1">The sequence shown here is derived from an EMBL/GenBank/DDBJ whole genome shotgun (WGS) entry which is preliminary data.</text>
</comment>
<evidence type="ECO:0000313" key="1">
    <source>
        <dbReference type="EMBL" id="KAI4804061.1"/>
    </source>
</evidence>
<gene>
    <name evidence="1" type="ORF">KUCAC02_025705</name>
</gene>
<accession>A0ACB9VV76</accession>
<proteinExistence type="predicted"/>
<reference evidence="1" key="1">
    <citation type="submission" date="2022-05" db="EMBL/GenBank/DDBJ databases">
        <title>Chromosome-level genome of Chaenocephalus aceratus.</title>
        <authorList>
            <person name="Park H."/>
        </authorList>
    </citation>
    <scope>NUCLEOTIDE SEQUENCE</scope>
    <source>
        <strain evidence="1">KU_202001</strain>
    </source>
</reference>
<name>A0ACB9VV76_CHAAC</name>
<dbReference type="EMBL" id="CM043799">
    <property type="protein sequence ID" value="KAI4804061.1"/>
    <property type="molecule type" value="Genomic_DNA"/>
</dbReference>
<dbReference type="Proteomes" id="UP001057452">
    <property type="component" value="Chromosome 15"/>
</dbReference>
<evidence type="ECO:0000313" key="2">
    <source>
        <dbReference type="Proteomes" id="UP001057452"/>
    </source>
</evidence>